<evidence type="ECO:0000256" key="1">
    <source>
        <dbReference type="SAM" id="Phobius"/>
    </source>
</evidence>
<name>A0ABN6D4S2_9BURK</name>
<sequence length="157" mass="16967">MSEKFKTFRILSGTVPIMLLILHLLFIGLWLGCVLTEALFERALLGQGRAHELLLANLHKRVDAWVEIPAFAAVLVTGGMLLAQAAPSHWLYTKVAFGLLAVLTNAVCVGLVFARAKAAHGGNWEHFDRLDSLQHKLGAVVLLALLVALAIGLTLLA</sequence>
<feature type="transmembrane region" description="Helical" evidence="1">
    <location>
        <begin position="95"/>
        <end position="116"/>
    </location>
</feature>
<dbReference type="PROSITE" id="PS51257">
    <property type="entry name" value="PROKAR_LIPOPROTEIN"/>
    <property type="match status" value="1"/>
</dbReference>
<accession>A0ABN6D4S2</accession>
<protein>
    <recommendedName>
        <fullName evidence="4">Lipoprotein</fullName>
    </recommendedName>
</protein>
<keyword evidence="1" id="KW-0812">Transmembrane</keyword>
<feature type="transmembrane region" description="Helical" evidence="1">
    <location>
        <begin position="20"/>
        <end position="40"/>
    </location>
</feature>
<evidence type="ECO:0000313" key="3">
    <source>
        <dbReference type="Proteomes" id="UP000824366"/>
    </source>
</evidence>
<evidence type="ECO:0008006" key="4">
    <source>
        <dbReference type="Google" id="ProtNLM"/>
    </source>
</evidence>
<keyword evidence="1" id="KW-0472">Membrane</keyword>
<keyword evidence="1" id="KW-1133">Transmembrane helix</keyword>
<feature type="transmembrane region" description="Helical" evidence="1">
    <location>
        <begin position="64"/>
        <end position="83"/>
    </location>
</feature>
<evidence type="ECO:0000313" key="2">
    <source>
        <dbReference type="EMBL" id="BCO26613.1"/>
    </source>
</evidence>
<feature type="transmembrane region" description="Helical" evidence="1">
    <location>
        <begin position="137"/>
        <end position="156"/>
    </location>
</feature>
<proteinExistence type="predicted"/>
<keyword evidence="3" id="KW-1185">Reference proteome</keyword>
<organism evidence="2 3">
    <name type="scientific">Rhodoferax lithotrophicus</name>
    <dbReference type="NCBI Taxonomy" id="2798804"/>
    <lineage>
        <taxon>Bacteria</taxon>
        <taxon>Pseudomonadati</taxon>
        <taxon>Pseudomonadota</taxon>
        <taxon>Betaproteobacteria</taxon>
        <taxon>Burkholderiales</taxon>
        <taxon>Comamonadaceae</taxon>
        <taxon>Rhodoferax</taxon>
    </lineage>
</organism>
<dbReference type="EMBL" id="AP024238">
    <property type="protein sequence ID" value="BCO26613.1"/>
    <property type="molecule type" value="Genomic_DNA"/>
</dbReference>
<gene>
    <name evidence="2" type="ORF">MIZ03_1496</name>
</gene>
<dbReference type="Proteomes" id="UP000824366">
    <property type="component" value="Chromosome"/>
</dbReference>
<reference evidence="2 3" key="1">
    <citation type="journal article" date="2021" name="Microbiol. Spectr.">
        <title>A Single Bacterium Capable of Oxidation and Reduction of Iron at Circumneutral pH.</title>
        <authorList>
            <person name="Kato S."/>
            <person name="Ohkuma M."/>
        </authorList>
    </citation>
    <scope>NUCLEOTIDE SEQUENCE [LARGE SCALE GENOMIC DNA]</scope>
    <source>
        <strain evidence="2 3">MIZ03</strain>
    </source>
</reference>